<evidence type="ECO:0000313" key="3">
    <source>
        <dbReference type="Proteomes" id="UP000398389"/>
    </source>
</evidence>
<evidence type="ECO:0008006" key="4">
    <source>
        <dbReference type="Google" id="ProtNLM"/>
    </source>
</evidence>
<gene>
    <name evidence="2" type="ORF">SAPINGB_P001031</name>
</gene>
<evidence type="ECO:0000256" key="1">
    <source>
        <dbReference type="SAM" id="MobiDB-lite"/>
    </source>
</evidence>
<sequence>MSVPVLKSNKSANANNEASFICLSPEIHCELVKFLSIRDCIAVSQACTTFRNIYRISSWTHCDLALISSDQHFEYINRHKEIWEDESWESWDLKKIQRRQRRHVFPLSCILNPNRYSWVLPNIIRTIRVLNVCHELPEQSQEYEFLENALNVIATSFQNDRDSNASDVSYNALRKLTTLHAINRTGFDKVIKSNLLDVFLANNSKLPLFQTESFDLRLQINTNTDKLAAQKIPESVSQTFSCVTELEVVGKKLFASHLPSQLKLEKLRKLSLHGLRAPFLTNILEMVAKKSVAPVLSELYCELGVHQRQTSIYVQSAIGAVAELPSRISYCMLRLVNEDEGGYIRLGSAQDAASLEMNPLFNVPVVTDLIVEEDSFDLTLFSRLVRFPRLSFLRTPPFNLTSLSSEKFSYQYFNPMNRLTKLSYEFGTALFYERQRALTLLPNLRHVQFSGGSPDLVPYIPELLDFFCDAFLYFSEHGKILSRDQIHKMLAGKHKAMVPALKEVRFRLDSEQYSSTGESYVETSEFDEIGDNYSTSDEENNGELHGDEAPEQQAQAQEQVVTSASLHPSDGNLGDETNNETNHAELLYKYGIPSDENISGGGDSIKPSQPAGVNDSYFDKIVEFLTYMFYDPTECFREYQSKIAPDDFGMMLLLGLCCCEAYFDIILDCKNLETASLDMRIARMCYPSLRFCQFLEQYYKNNRSDLTDLDPRRHKIKQYYLVFGHNDEEKTPCETMFNEMDDCLEVNGRKFFLSKRYGMFPYRPNFLKMRRGEKYMLFMDFEQKRNFHIPPPGGKGVTIRVEDFWNRDFDGWI</sequence>
<name>A0A5E8B9U5_9ASCO</name>
<dbReference type="RefSeq" id="XP_031851645.1">
    <property type="nucleotide sequence ID" value="XM_031995754.1"/>
</dbReference>
<dbReference type="Proteomes" id="UP000398389">
    <property type="component" value="Unassembled WGS sequence"/>
</dbReference>
<dbReference type="GeneID" id="43579854"/>
<organism evidence="2 3">
    <name type="scientific">Magnusiomyces paraingens</name>
    <dbReference type="NCBI Taxonomy" id="2606893"/>
    <lineage>
        <taxon>Eukaryota</taxon>
        <taxon>Fungi</taxon>
        <taxon>Dikarya</taxon>
        <taxon>Ascomycota</taxon>
        <taxon>Saccharomycotina</taxon>
        <taxon>Dipodascomycetes</taxon>
        <taxon>Dipodascales</taxon>
        <taxon>Dipodascaceae</taxon>
        <taxon>Magnusiomyces</taxon>
    </lineage>
</organism>
<dbReference type="AlphaFoldDB" id="A0A5E8B9U5"/>
<dbReference type="EMBL" id="CABVLU010000001">
    <property type="protein sequence ID" value="VVT46070.1"/>
    <property type="molecule type" value="Genomic_DNA"/>
</dbReference>
<reference evidence="2 3" key="1">
    <citation type="submission" date="2019-09" db="EMBL/GenBank/DDBJ databases">
        <authorList>
            <person name="Brejova B."/>
        </authorList>
    </citation>
    <scope>NUCLEOTIDE SEQUENCE [LARGE SCALE GENOMIC DNA]</scope>
</reference>
<protein>
    <recommendedName>
        <fullName evidence="4">F-box domain-containing protein</fullName>
    </recommendedName>
</protein>
<feature type="compositionally biased region" description="Acidic residues" evidence="1">
    <location>
        <begin position="524"/>
        <end position="541"/>
    </location>
</feature>
<accession>A0A5E8B9U5</accession>
<feature type="region of interest" description="Disordered" evidence="1">
    <location>
        <begin position="517"/>
        <end position="579"/>
    </location>
</feature>
<keyword evidence="3" id="KW-1185">Reference proteome</keyword>
<evidence type="ECO:0000313" key="2">
    <source>
        <dbReference type="EMBL" id="VVT46070.1"/>
    </source>
</evidence>
<proteinExistence type="predicted"/>